<evidence type="ECO:0000256" key="6">
    <source>
        <dbReference type="ARBA" id="ARBA00023242"/>
    </source>
</evidence>
<keyword evidence="4" id="KW-0238">DNA-binding</keyword>
<dbReference type="GO" id="GO:0008270">
    <property type="term" value="F:zinc ion binding"/>
    <property type="evidence" value="ECO:0007669"/>
    <property type="project" value="InterPro"/>
</dbReference>
<protein>
    <submittedName>
        <fullName evidence="8">Fungal-specific transcription factor domain-containing protein</fullName>
    </submittedName>
</protein>
<keyword evidence="6" id="KW-0539">Nucleus</keyword>
<dbReference type="Pfam" id="PF04082">
    <property type="entry name" value="Fungal_trans"/>
    <property type="match status" value="1"/>
</dbReference>
<reference evidence="8" key="1">
    <citation type="journal article" date="2021" name="Nat. Commun.">
        <title>Genetic determinants of endophytism in the Arabidopsis root mycobiome.</title>
        <authorList>
            <person name="Mesny F."/>
            <person name="Miyauchi S."/>
            <person name="Thiergart T."/>
            <person name="Pickel B."/>
            <person name="Atanasova L."/>
            <person name="Karlsson M."/>
            <person name="Huettel B."/>
            <person name="Barry K.W."/>
            <person name="Haridas S."/>
            <person name="Chen C."/>
            <person name="Bauer D."/>
            <person name="Andreopoulos W."/>
            <person name="Pangilinan J."/>
            <person name="LaButti K."/>
            <person name="Riley R."/>
            <person name="Lipzen A."/>
            <person name="Clum A."/>
            <person name="Drula E."/>
            <person name="Henrissat B."/>
            <person name="Kohler A."/>
            <person name="Grigoriev I.V."/>
            <person name="Martin F.M."/>
            <person name="Hacquard S."/>
        </authorList>
    </citation>
    <scope>NUCLEOTIDE SEQUENCE</scope>
    <source>
        <strain evidence="8">MPI-SDFR-AT-0117</strain>
    </source>
</reference>
<evidence type="ECO:0000256" key="5">
    <source>
        <dbReference type="ARBA" id="ARBA00023163"/>
    </source>
</evidence>
<dbReference type="PANTHER" id="PTHR31313">
    <property type="entry name" value="TY1 ENHANCER ACTIVATOR"/>
    <property type="match status" value="1"/>
</dbReference>
<keyword evidence="3" id="KW-0805">Transcription regulation</keyword>
<gene>
    <name evidence="8" type="ORF">F5X68DRAFT_255261</name>
</gene>
<evidence type="ECO:0000256" key="3">
    <source>
        <dbReference type="ARBA" id="ARBA00023015"/>
    </source>
</evidence>
<keyword evidence="2" id="KW-0862">Zinc</keyword>
<evidence type="ECO:0000256" key="1">
    <source>
        <dbReference type="ARBA" id="ARBA00022723"/>
    </source>
</evidence>
<dbReference type="EMBL" id="JAGSXJ010000009">
    <property type="protein sequence ID" value="KAH6688366.1"/>
    <property type="molecule type" value="Genomic_DNA"/>
</dbReference>
<dbReference type="CDD" id="cd12148">
    <property type="entry name" value="fungal_TF_MHR"/>
    <property type="match status" value="1"/>
</dbReference>
<dbReference type="GO" id="GO:0006351">
    <property type="term" value="P:DNA-templated transcription"/>
    <property type="evidence" value="ECO:0007669"/>
    <property type="project" value="InterPro"/>
</dbReference>
<evidence type="ECO:0000313" key="8">
    <source>
        <dbReference type="EMBL" id="KAH6688366.1"/>
    </source>
</evidence>
<keyword evidence="1" id="KW-0479">Metal-binding</keyword>
<organism evidence="8 9">
    <name type="scientific">Plectosphaerella plurivora</name>
    <dbReference type="NCBI Taxonomy" id="936078"/>
    <lineage>
        <taxon>Eukaryota</taxon>
        <taxon>Fungi</taxon>
        <taxon>Dikarya</taxon>
        <taxon>Ascomycota</taxon>
        <taxon>Pezizomycotina</taxon>
        <taxon>Sordariomycetes</taxon>
        <taxon>Hypocreomycetidae</taxon>
        <taxon>Glomerellales</taxon>
        <taxon>Plectosphaerellaceae</taxon>
        <taxon>Plectosphaerella</taxon>
    </lineage>
</organism>
<proteinExistence type="predicted"/>
<accession>A0A9P8VE35</accession>
<dbReference type="InterPro" id="IPR051615">
    <property type="entry name" value="Transcr_Regulatory_Elem"/>
</dbReference>
<evidence type="ECO:0000256" key="4">
    <source>
        <dbReference type="ARBA" id="ARBA00023125"/>
    </source>
</evidence>
<evidence type="ECO:0000313" key="9">
    <source>
        <dbReference type="Proteomes" id="UP000770015"/>
    </source>
</evidence>
<sequence>MSLLQARIQLLEEILQLHSIDVDASIAILDAQREGVDGDGPLGTLPAYSSSLAFDQMCADLEGALYLDEPIDETEVLGSEARFFGATSGRLELQPLQPAEVGSSSEKEQTEIMGIDDIVSPELCEHLVSLYFEWEQPWFQMVDEMLFRESLHNGGPYSSTFLLLCILAVGSRYSDKVDARTDPDDPRTAGRLFAERAEALMRSDIETPSIPTIQALAIIGTYQMASGPFLGWLHHGMANRLMLDTGLNIHHRAVTGITALPPHEVRLRRQIYWALYCNDKLWANYSGRICTMLDSQATVPLPSPLSEDMPGQNRSHLITLQRAMITHCQILERILTRLYGPKRLVSNMERRGFFDSCILTLKGWHYSLPRELKAKAAEGTTGVSPHALILGMVYHTSVCLLSKPFLPQEYPDKGLLEIDGVPSRASVANLEAAGEICTLAETYREVFGGFRRSPLTATHCTLTAALVIMHLSADAPGALSVMGSSSAVLAHSQ</sequence>
<dbReference type="InterPro" id="IPR007219">
    <property type="entry name" value="XnlR_reg_dom"/>
</dbReference>
<dbReference type="Proteomes" id="UP000770015">
    <property type="component" value="Unassembled WGS sequence"/>
</dbReference>
<dbReference type="GO" id="GO:0003677">
    <property type="term" value="F:DNA binding"/>
    <property type="evidence" value="ECO:0007669"/>
    <property type="project" value="UniProtKB-KW"/>
</dbReference>
<dbReference type="AlphaFoldDB" id="A0A9P8VE35"/>
<name>A0A9P8VE35_9PEZI</name>
<feature type="domain" description="Xylanolytic transcriptional activator regulatory" evidence="7">
    <location>
        <begin position="231"/>
        <end position="308"/>
    </location>
</feature>
<evidence type="ECO:0000259" key="7">
    <source>
        <dbReference type="SMART" id="SM00906"/>
    </source>
</evidence>
<dbReference type="OrthoDB" id="4161332at2759"/>
<comment type="caution">
    <text evidence="8">The sequence shown here is derived from an EMBL/GenBank/DDBJ whole genome shotgun (WGS) entry which is preliminary data.</text>
</comment>
<keyword evidence="9" id="KW-1185">Reference proteome</keyword>
<keyword evidence="5" id="KW-0804">Transcription</keyword>
<evidence type="ECO:0000256" key="2">
    <source>
        <dbReference type="ARBA" id="ARBA00022833"/>
    </source>
</evidence>
<dbReference type="PANTHER" id="PTHR31313:SF83">
    <property type="entry name" value="ZN(II)2CYS6 TRANSCRIPTION FACTOR (EUROFUNG)"/>
    <property type="match status" value="1"/>
</dbReference>
<dbReference type="SMART" id="SM00906">
    <property type="entry name" value="Fungal_trans"/>
    <property type="match status" value="1"/>
</dbReference>